<keyword evidence="1" id="KW-0732">Signal</keyword>
<dbReference type="EMBL" id="LNKT01000001">
    <property type="protein sequence ID" value="KYJ87356.1"/>
    <property type="molecule type" value="Genomic_DNA"/>
</dbReference>
<accession>A0A151CIK8</accession>
<reference evidence="2 3" key="1">
    <citation type="submission" date="2015-11" db="EMBL/GenBank/DDBJ databases">
        <title>Draft genome of Sulfurovum riftiae 1812E, a member of the Epsilonproteobacteria isolated from the tube of the deep-sea hydrothermal vent tubewom Riftia pachyptila.</title>
        <authorList>
            <person name="Vetriani C."/>
            <person name="Giovannelli D."/>
        </authorList>
    </citation>
    <scope>NUCLEOTIDE SEQUENCE [LARGE SCALE GENOMIC DNA]</scope>
    <source>
        <strain evidence="2 3">1812E</strain>
    </source>
</reference>
<feature type="chain" id="PRO_5007578561" evidence="1">
    <location>
        <begin position="18"/>
        <end position="94"/>
    </location>
</feature>
<proteinExistence type="predicted"/>
<feature type="signal peptide" evidence="1">
    <location>
        <begin position="1"/>
        <end position="17"/>
    </location>
</feature>
<dbReference type="AlphaFoldDB" id="A0A151CIK8"/>
<sequence>MKKSVIVLFLGFQFLFAALPPQVQNEKDLKVMVAFIQSHPKVMATLRVIDLEKKVIRFGAGCKVIFHRKESLKPKGMVGPAAPLEFKRSTCLVE</sequence>
<dbReference type="Proteomes" id="UP000075359">
    <property type="component" value="Unassembled WGS sequence"/>
</dbReference>
<comment type="caution">
    <text evidence="2">The sequence shown here is derived from an EMBL/GenBank/DDBJ whole genome shotgun (WGS) entry which is preliminary data.</text>
</comment>
<evidence type="ECO:0000313" key="3">
    <source>
        <dbReference type="Proteomes" id="UP000075359"/>
    </source>
</evidence>
<dbReference type="RefSeq" id="WP_067328137.1">
    <property type="nucleotide sequence ID" value="NZ_LNKT01000001.1"/>
</dbReference>
<protein>
    <submittedName>
        <fullName evidence="2">Uncharacterized protein</fullName>
    </submittedName>
</protein>
<keyword evidence="3" id="KW-1185">Reference proteome</keyword>
<evidence type="ECO:0000313" key="2">
    <source>
        <dbReference type="EMBL" id="KYJ87356.1"/>
    </source>
</evidence>
<dbReference type="OrthoDB" id="7068080at2"/>
<name>A0A151CIK8_9BACT</name>
<gene>
    <name evidence="2" type="ORF">AS592_09530</name>
</gene>
<organism evidence="2 3">
    <name type="scientific">Sulfurovum riftiae</name>
    <dbReference type="NCBI Taxonomy" id="1630136"/>
    <lineage>
        <taxon>Bacteria</taxon>
        <taxon>Pseudomonadati</taxon>
        <taxon>Campylobacterota</taxon>
        <taxon>Epsilonproteobacteria</taxon>
        <taxon>Campylobacterales</taxon>
        <taxon>Sulfurovaceae</taxon>
        <taxon>Sulfurovum</taxon>
    </lineage>
</organism>
<dbReference type="STRING" id="1630136.AS592_09530"/>
<evidence type="ECO:0000256" key="1">
    <source>
        <dbReference type="SAM" id="SignalP"/>
    </source>
</evidence>